<keyword evidence="2" id="KW-1185">Reference proteome</keyword>
<organism evidence="1 2">
    <name type="scientific">Trifolium medium</name>
    <dbReference type="NCBI Taxonomy" id="97028"/>
    <lineage>
        <taxon>Eukaryota</taxon>
        <taxon>Viridiplantae</taxon>
        <taxon>Streptophyta</taxon>
        <taxon>Embryophyta</taxon>
        <taxon>Tracheophyta</taxon>
        <taxon>Spermatophyta</taxon>
        <taxon>Magnoliopsida</taxon>
        <taxon>eudicotyledons</taxon>
        <taxon>Gunneridae</taxon>
        <taxon>Pentapetalae</taxon>
        <taxon>rosids</taxon>
        <taxon>fabids</taxon>
        <taxon>Fabales</taxon>
        <taxon>Fabaceae</taxon>
        <taxon>Papilionoideae</taxon>
        <taxon>50 kb inversion clade</taxon>
        <taxon>NPAAA clade</taxon>
        <taxon>Hologalegina</taxon>
        <taxon>IRL clade</taxon>
        <taxon>Trifolieae</taxon>
        <taxon>Trifolium</taxon>
    </lineage>
</organism>
<dbReference type="EMBL" id="LXQA010695316">
    <property type="protein sequence ID" value="MCI66434.1"/>
    <property type="molecule type" value="Genomic_DNA"/>
</dbReference>
<protein>
    <submittedName>
        <fullName evidence="1">Uncharacterized protein</fullName>
    </submittedName>
</protein>
<accession>A0A392U156</accession>
<sequence length="79" mass="8992">EFGHIQIKCPKVMEDLRSLKAKIEKLKNTPSANGVGHYDDNDLLLCDVEVDNKVKRRETFSVSGLEPSFSRLWNKSSTK</sequence>
<dbReference type="Proteomes" id="UP000265520">
    <property type="component" value="Unassembled WGS sequence"/>
</dbReference>
<comment type="caution">
    <text evidence="1">The sequence shown here is derived from an EMBL/GenBank/DDBJ whole genome shotgun (WGS) entry which is preliminary data.</text>
</comment>
<dbReference type="AlphaFoldDB" id="A0A392U156"/>
<proteinExistence type="predicted"/>
<name>A0A392U156_9FABA</name>
<feature type="non-terminal residue" evidence="1">
    <location>
        <position position="1"/>
    </location>
</feature>
<evidence type="ECO:0000313" key="2">
    <source>
        <dbReference type="Proteomes" id="UP000265520"/>
    </source>
</evidence>
<reference evidence="1 2" key="1">
    <citation type="journal article" date="2018" name="Front. Plant Sci.">
        <title>Red Clover (Trifolium pratense) and Zigzag Clover (T. medium) - A Picture of Genomic Similarities and Differences.</title>
        <authorList>
            <person name="Dluhosova J."/>
            <person name="Istvanek J."/>
            <person name="Nedelnik J."/>
            <person name="Repkova J."/>
        </authorList>
    </citation>
    <scope>NUCLEOTIDE SEQUENCE [LARGE SCALE GENOMIC DNA]</scope>
    <source>
        <strain evidence="2">cv. 10/8</strain>
        <tissue evidence="1">Leaf</tissue>
    </source>
</reference>
<evidence type="ECO:0000313" key="1">
    <source>
        <dbReference type="EMBL" id="MCI66434.1"/>
    </source>
</evidence>